<dbReference type="Proteomes" id="UP001144978">
    <property type="component" value="Unassembled WGS sequence"/>
</dbReference>
<sequence length="412" mass="45743">MVQFRRELLGWRLGSCSELSLAFIMPEYQLHVAIALAIASATSLGIFILSGSDKKNDALPTFVEGAESLSRDPFDVTTPEDFVDGTPINEQQFWTKMRIRKLFMAALLAIILAIQAVSLGWAIIDEDNFNIIVYSLQVVFALYTLVIAARAVNQTYSHHSHAIIHLSALSFLAATLLTTTAILPSRPMPVVSILGYGSAPLALWYTAYALYIICMAVAVTTPRGPPLHFPSEKIYSDKTLMQVTSHYEDNVCGVTNVSVLDYLLFSYTTKVVMLGNNSESLEIGDLPIVPADMRAATIFARMRAAMRRWKLRIGSWRPRPGSGIELGYRLLRVNGAMMVAVIALASICAVLFYVPAYFLKRVVQYLEIDSTRDFRGWGFVFCAALFASHATTQIHSDRILHSDWSIVGSFDH</sequence>
<organism evidence="1 2">
    <name type="scientific">Trametes sanguinea</name>
    <dbReference type="NCBI Taxonomy" id="158606"/>
    <lineage>
        <taxon>Eukaryota</taxon>
        <taxon>Fungi</taxon>
        <taxon>Dikarya</taxon>
        <taxon>Basidiomycota</taxon>
        <taxon>Agaricomycotina</taxon>
        <taxon>Agaricomycetes</taxon>
        <taxon>Polyporales</taxon>
        <taxon>Polyporaceae</taxon>
        <taxon>Trametes</taxon>
    </lineage>
</organism>
<evidence type="ECO:0000313" key="1">
    <source>
        <dbReference type="EMBL" id="KAJ2992922.1"/>
    </source>
</evidence>
<name>A0ACC1PHL3_9APHY</name>
<dbReference type="EMBL" id="JANSHE010002319">
    <property type="protein sequence ID" value="KAJ2992922.1"/>
    <property type="molecule type" value="Genomic_DNA"/>
</dbReference>
<gene>
    <name evidence="1" type="ORF">NUW54_g7822</name>
</gene>
<reference evidence="1" key="1">
    <citation type="submission" date="2022-08" db="EMBL/GenBank/DDBJ databases">
        <title>Genome Sequence of Pycnoporus sanguineus.</title>
        <authorList>
            <person name="Buettner E."/>
        </authorList>
    </citation>
    <scope>NUCLEOTIDE SEQUENCE</scope>
    <source>
        <strain evidence="1">CG-C14</strain>
    </source>
</reference>
<comment type="caution">
    <text evidence="1">The sequence shown here is derived from an EMBL/GenBank/DDBJ whole genome shotgun (WGS) entry which is preliminary data.</text>
</comment>
<evidence type="ECO:0000313" key="2">
    <source>
        <dbReference type="Proteomes" id="UP001144978"/>
    </source>
</evidence>
<accession>A0ACC1PHL3</accession>
<keyword evidence="2" id="KW-1185">Reference proteome</keyword>
<protein>
    <submittedName>
        <fullName evidence="1">Uncharacterized protein</fullName>
    </submittedName>
</protein>
<proteinExistence type="predicted"/>